<dbReference type="Proteomes" id="UP000070700">
    <property type="component" value="Unassembled WGS sequence"/>
</dbReference>
<evidence type="ECO:0000313" key="3">
    <source>
        <dbReference type="Proteomes" id="UP000070700"/>
    </source>
</evidence>
<reference evidence="2 3" key="1">
    <citation type="submission" date="2015-10" db="EMBL/GenBank/DDBJ databases">
        <title>Full genome of DAOMC 229536 Phialocephala scopiformis, a fungal endophyte of spruce producing the potent anti-insectan compound rugulosin.</title>
        <authorList>
            <consortium name="DOE Joint Genome Institute"/>
            <person name="Walker A.K."/>
            <person name="Frasz S.L."/>
            <person name="Seifert K.A."/>
            <person name="Miller J.D."/>
            <person name="Mondo S.J."/>
            <person name="Labutti K."/>
            <person name="Lipzen A."/>
            <person name="Dockter R."/>
            <person name="Kennedy M."/>
            <person name="Grigoriev I.V."/>
            <person name="Spatafora J.W."/>
        </authorList>
    </citation>
    <scope>NUCLEOTIDE SEQUENCE [LARGE SCALE GENOMIC DNA]</scope>
    <source>
        <strain evidence="2 3">CBS 120377</strain>
    </source>
</reference>
<organism evidence="2 3">
    <name type="scientific">Mollisia scopiformis</name>
    <name type="common">Conifer needle endophyte fungus</name>
    <name type="synonym">Phialocephala scopiformis</name>
    <dbReference type="NCBI Taxonomy" id="149040"/>
    <lineage>
        <taxon>Eukaryota</taxon>
        <taxon>Fungi</taxon>
        <taxon>Dikarya</taxon>
        <taxon>Ascomycota</taxon>
        <taxon>Pezizomycotina</taxon>
        <taxon>Leotiomycetes</taxon>
        <taxon>Helotiales</taxon>
        <taxon>Mollisiaceae</taxon>
        <taxon>Mollisia</taxon>
    </lineage>
</organism>
<sequence length="169" mass="18780">MSSAIDYAPMYPMSQQALPYAQPPEDWQLPTETLGRQTPLSQPLFQGQQSHLQAYDPFQGYDWGPQDPNTALDLLALAALDPELPPVPKEHAVSAETDSRIAQLEARIKRLEGTMKEQLIEFLEGVELYVDKLMEWAKLSKRVVDNFIADIKVAKESLGGNEGRGDGAV</sequence>
<protein>
    <submittedName>
        <fullName evidence="2">Uncharacterized protein</fullName>
    </submittedName>
</protein>
<gene>
    <name evidence="2" type="ORF">LY89DRAFT_742902</name>
</gene>
<dbReference type="EMBL" id="KQ947440">
    <property type="protein sequence ID" value="KUJ07253.1"/>
    <property type="molecule type" value="Genomic_DNA"/>
</dbReference>
<accession>A0A132B4T0</accession>
<proteinExistence type="predicted"/>
<dbReference type="GeneID" id="28830616"/>
<evidence type="ECO:0000313" key="2">
    <source>
        <dbReference type="EMBL" id="KUJ07253.1"/>
    </source>
</evidence>
<feature type="coiled-coil region" evidence="1">
    <location>
        <begin position="94"/>
        <end position="121"/>
    </location>
</feature>
<keyword evidence="1" id="KW-0175">Coiled coil</keyword>
<dbReference type="InParanoid" id="A0A132B4T0"/>
<evidence type="ECO:0000256" key="1">
    <source>
        <dbReference type="SAM" id="Coils"/>
    </source>
</evidence>
<dbReference type="AlphaFoldDB" id="A0A132B4T0"/>
<dbReference type="KEGG" id="psco:LY89DRAFT_742902"/>
<name>A0A132B4T0_MOLSC</name>
<dbReference type="RefSeq" id="XP_018061608.1">
    <property type="nucleotide sequence ID" value="XM_018220890.1"/>
</dbReference>
<keyword evidence="3" id="KW-1185">Reference proteome</keyword>